<evidence type="ECO:0000256" key="16">
    <source>
        <dbReference type="ARBA" id="ARBA00022889"/>
    </source>
</evidence>
<dbReference type="GO" id="GO:0045202">
    <property type="term" value="C:synapse"/>
    <property type="evidence" value="ECO:0007669"/>
    <property type="project" value="TreeGrafter"/>
</dbReference>
<evidence type="ECO:0000256" key="2">
    <source>
        <dbReference type="ARBA" id="ARBA00004223"/>
    </source>
</evidence>
<dbReference type="FunFam" id="3.40.50.410:FF:000002">
    <property type="entry name" value="Integrin beta"/>
    <property type="match status" value="1"/>
</dbReference>
<evidence type="ECO:0000256" key="3">
    <source>
        <dbReference type="ARBA" id="ARBA00004297"/>
    </source>
</evidence>
<dbReference type="GO" id="GO:0005178">
    <property type="term" value="F:integrin binding"/>
    <property type="evidence" value="ECO:0007669"/>
    <property type="project" value="TreeGrafter"/>
</dbReference>
<dbReference type="InterPro" id="IPR036349">
    <property type="entry name" value="Integrin_bsu_tail_dom_sf"/>
</dbReference>
<dbReference type="GO" id="GO:0046872">
    <property type="term" value="F:metal ion binding"/>
    <property type="evidence" value="ECO:0007669"/>
    <property type="project" value="UniProtKB-KW"/>
</dbReference>
<evidence type="ECO:0000256" key="21">
    <source>
        <dbReference type="ARBA" id="ARBA00023157"/>
    </source>
</evidence>
<feature type="disulfide bond" evidence="25">
    <location>
        <begin position="509"/>
        <end position="518"/>
    </location>
</feature>
<keyword evidence="9" id="KW-0597">Phosphoprotein</keyword>
<dbReference type="SUPFAM" id="SSF69179">
    <property type="entry name" value="Integrin domains"/>
    <property type="match status" value="1"/>
</dbReference>
<dbReference type="SUPFAM" id="SSF57196">
    <property type="entry name" value="EGF/Laminin"/>
    <property type="match status" value="2"/>
</dbReference>
<evidence type="ECO:0000256" key="28">
    <source>
        <dbReference type="SAM" id="SignalP"/>
    </source>
</evidence>
<feature type="transmembrane region" description="Helical" evidence="27">
    <location>
        <begin position="643"/>
        <end position="665"/>
    </location>
</feature>
<evidence type="ECO:0000256" key="24">
    <source>
        <dbReference type="ARBA" id="ARBA00023273"/>
    </source>
</evidence>
<evidence type="ECO:0000256" key="15">
    <source>
        <dbReference type="ARBA" id="ARBA00022842"/>
    </source>
</evidence>
<feature type="disulfide bond" evidence="25">
    <location>
        <begin position="45"/>
        <end position="60"/>
    </location>
</feature>
<dbReference type="Pfam" id="PF18372">
    <property type="entry name" value="I-EGF_1"/>
    <property type="match status" value="1"/>
</dbReference>
<dbReference type="GO" id="GO:0032587">
    <property type="term" value="C:ruffle membrane"/>
    <property type="evidence" value="ECO:0007669"/>
    <property type="project" value="UniProtKB-SubCell"/>
</dbReference>
<dbReference type="GO" id="GO:0005925">
    <property type="term" value="C:focal adhesion"/>
    <property type="evidence" value="ECO:0007669"/>
    <property type="project" value="TreeGrafter"/>
</dbReference>
<evidence type="ECO:0000259" key="32">
    <source>
        <dbReference type="SMART" id="SM01242"/>
    </source>
</evidence>
<evidence type="ECO:0000313" key="34">
    <source>
        <dbReference type="Proteomes" id="UP000694558"/>
    </source>
</evidence>
<dbReference type="PRINTS" id="PR01186">
    <property type="entry name" value="INTEGRINB"/>
</dbReference>
<feature type="chain" id="PRO_5034815013" description="Integrin beta" evidence="28">
    <location>
        <begin position="29"/>
        <end position="713"/>
    </location>
</feature>
<evidence type="ECO:0000256" key="7">
    <source>
        <dbReference type="ARBA" id="ARBA00022536"/>
    </source>
</evidence>
<keyword evidence="20 27" id="KW-0472">Membrane</keyword>
<reference evidence="33" key="1">
    <citation type="submission" date="2023-05" db="EMBL/GenBank/DDBJ databases">
        <title>High-quality long-read genome of Scophthalmus maximus.</title>
        <authorList>
            <person name="Lien S."/>
            <person name="Martinez P."/>
        </authorList>
    </citation>
    <scope>NUCLEOTIDE SEQUENCE [LARGE SCALE GENOMIC DNA]</scope>
</reference>
<keyword evidence="11" id="KW-0479">Metal-binding</keyword>
<evidence type="ECO:0000256" key="20">
    <source>
        <dbReference type="ARBA" id="ARBA00023136"/>
    </source>
</evidence>
<name>A0A8D3DLN0_SCOMX</name>
<dbReference type="Pfam" id="PF23105">
    <property type="entry name" value="EGF_integrin"/>
    <property type="match status" value="1"/>
</dbReference>
<evidence type="ECO:0000313" key="33">
    <source>
        <dbReference type="Ensembl" id="ENSSMAP00000060439.1"/>
    </source>
</evidence>
<organism evidence="33 34">
    <name type="scientific">Scophthalmus maximus</name>
    <name type="common">Turbot</name>
    <name type="synonym">Psetta maxima</name>
    <dbReference type="NCBI Taxonomy" id="52904"/>
    <lineage>
        <taxon>Eukaryota</taxon>
        <taxon>Metazoa</taxon>
        <taxon>Chordata</taxon>
        <taxon>Craniata</taxon>
        <taxon>Vertebrata</taxon>
        <taxon>Euteleostomi</taxon>
        <taxon>Actinopterygii</taxon>
        <taxon>Neopterygii</taxon>
        <taxon>Teleostei</taxon>
        <taxon>Neoteleostei</taxon>
        <taxon>Acanthomorphata</taxon>
        <taxon>Carangaria</taxon>
        <taxon>Pleuronectiformes</taxon>
        <taxon>Pleuronectoidei</taxon>
        <taxon>Scophthalmidae</taxon>
        <taxon>Scophthalmus</taxon>
    </lineage>
</organism>
<dbReference type="GO" id="GO:0007517">
    <property type="term" value="P:muscle organ development"/>
    <property type="evidence" value="ECO:0007669"/>
    <property type="project" value="UniProtKB-KW"/>
</dbReference>
<protein>
    <recommendedName>
        <fullName evidence="26">Integrin beta</fullName>
    </recommendedName>
</protein>
<dbReference type="Gene3D" id="3.40.50.410">
    <property type="entry name" value="von Willebrand factor, type A domain"/>
    <property type="match status" value="1"/>
</dbReference>
<reference evidence="33" key="2">
    <citation type="submission" date="2025-08" db="UniProtKB">
        <authorList>
            <consortium name="Ensembl"/>
        </authorList>
    </citation>
    <scope>IDENTIFICATION</scope>
</reference>
<feature type="disulfide bond" evidence="25">
    <location>
        <begin position="24"/>
        <end position="390"/>
    </location>
</feature>
<evidence type="ECO:0000256" key="13">
    <source>
        <dbReference type="ARBA" id="ARBA00022737"/>
    </source>
</evidence>
<feature type="disulfide bond" evidence="25">
    <location>
        <begin position="32"/>
        <end position="42"/>
    </location>
</feature>
<feature type="disulfide bond" evidence="25">
    <location>
        <begin position="520"/>
        <end position="527"/>
    </location>
</feature>
<evidence type="ECO:0000256" key="10">
    <source>
        <dbReference type="ARBA" id="ARBA00022692"/>
    </source>
</evidence>
<dbReference type="GO" id="GO:0016477">
    <property type="term" value="P:cell migration"/>
    <property type="evidence" value="ECO:0007669"/>
    <property type="project" value="TreeGrafter"/>
</dbReference>
<accession>A0A8D3DLN0</accession>
<dbReference type="SUPFAM" id="SSF103575">
    <property type="entry name" value="Plexin repeat"/>
    <property type="match status" value="1"/>
</dbReference>
<dbReference type="PROSITE" id="PS00243">
    <property type="entry name" value="I_EGF_1"/>
    <property type="match status" value="1"/>
</dbReference>
<dbReference type="GO" id="GO:0009986">
    <property type="term" value="C:cell surface"/>
    <property type="evidence" value="ECO:0007669"/>
    <property type="project" value="TreeGrafter"/>
</dbReference>
<feature type="domain" description="Integrin beta subunit cytoplasmic" evidence="31">
    <location>
        <begin position="666"/>
        <end position="712"/>
    </location>
</feature>
<dbReference type="Gene3D" id="2.10.25.10">
    <property type="entry name" value="Laminin"/>
    <property type="match status" value="4"/>
</dbReference>
<evidence type="ECO:0000256" key="23">
    <source>
        <dbReference type="ARBA" id="ARBA00023180"/>
    </source>
</evidence>
<feature type="disulfide bond" evidence="25">
    <location>
        <begin position="388"/>
        <end position="392"/>
    </location>
</feature>
<keyword evidence="17" id="KW-0965">Cell junction</keyword>
<dbReference type="Pfam" id="PF08725">
    <property type="entry name" value="Integrin_b_cyt"/>
    <property type="match status" value="1"/>
</dbReference>
<dbReference type="GO" id="GO:0008305">
    <property type="term" value="C:integrin complex"/>
    <property type="evidence" value="ECO:0007669"/>
    <property type="project" value="TreeGrafter"/>
</dbReference>
<dbReference type="InterPro" id="IPR014836">
    <property type="entry name" value="Integrin_bsu_cyt_dom"/>
</dbReference>
<comment type="subcellular location">
    <subcellularLocation>
        <location evidence="26">Cell membrane</location>
        <topology evidence="26">Single-pass type I membrane protein</topology>
    </subcellularLocation>
    <subcellularLocation>
        <location evidence="3">Cell projection</location>
        <location evidence="3">Invadopodium membrane</location>
        <topology evidence="3">Single-pass type I membrane protein</topology>
    </subcellularLocation>
    <subcellularLocation>
        <location evidence="4">Cell projection</location>
        <location evidence="4">Lamellipodium</location>
    </subcellularLocation>
    <subcellularLocation>
        <location evidence="1">Cell projection</location>
        <location evidence="1">Ruffle membrane</location>
        <topology evidence="1">Single-pass type I membrane protein</topology>
    </subcellularLocation>
    <subcellularLocation>
        <location evidence="2">Melanosome</location>
    </subcellularLocation>
</comment>
<keyword evidence="21 25" id="KW-1015">Disulfide bond</keyword>
<feature type="disulfide bond" evidence="25">
    <location>
        <begin position="254"/>
        <end position="295"/>
    </location>
</feature>
<dbReference type="InterPro" id="IPR040622">
    <property type="entry name" value="EGF_integrin_1"/>
</dbReference>
<dbReference type="InterPro" id="IPR012896">
    <property type="entry name" value="Integrin_bsu_tail"/>
</dbReference>
<feature type="domain" description="Integrin beta subunit tail" evidence="32">
    <location>
        <begin position="568"/>
        <end position="642"/>
    </location>
</feature>
<keyword evidence="22" id="KW-0675">Receptor</keyword>
<comment type="similarity">
    <text evidence="5 26">Belongs to the integrin beta chain family.</text>
</comment>
<feature type="disulfide bond" evidence="25">
    <location>
        <begin position="543"/>
        <end position="591"/>
    </location>
</feature>
<evidence type="ECO:0000259" key="29">
    <source>
        <dbReference type="SMART" id="SM00187"/>
    </source>
</evidence>
<feature type="disulfide bond" evidence="25">
    <location>
        <begin position="199"/>
        <end position="206"/>
    </location>
</feature>
<dbReference type="Ensembl" id="ENSSMAT00000066264.1">
    <property type="protein sequence ID" value="ENSSMAP00000060439.1"/>
    <property type="gene ID" value="ENSSMAG00000019570.2"/>
</dbReference>
<keyword evidence="10 26" id="KW-0812">Transmembrane</keyword>
<dbReference type="AlphaFoldDB" id="A0A8D3DLN0"/>
<dbReference type="PROSITE" id="PS52047">
    <property type="entry name" value="I_EGF_2"/>
    <property type="match status" value="4"/>
</dbReference>
<evidence type="ECO:0000256" key="14">
    <source>
        <dbReference type="ARBA" id="ARBA00022837"/>
    </source>
</evidence>
<feature type="disulfide bond" evidence="25">
    <location>
        <begin position="568"/>
        <end position="577"/>
    </location>
</feature>
<feature type="disulfide bond" evidence="25">
    <location>
        <begin position="35"/>
        <end position="71"/>
    </location>
</feature>
<dbReference type="SMART" id="SM00423">
    <property type="entry name" value="PSI"/>
    <property type="match status" value="1"/>
</dbReference>
<dbReference type="Pfam" id="PF17205">
    <property type="entry name" value="PSI_integrin"/>
    <property type="match status" value="1"/>
</dbReference>
<evidence type="ECO:0000256" key="17">
    <source>
        <dbReference type="ARBA" id="ARBA00022949"/>
    </source>
</evidence>
<dbReference type="InterPro" id="IPR033760">
    <property type="entry name" value="Integrin_beta_N"/>
</dbReference>
<dbReference type="GO" id="GO:0030027">
    <property type="term" value="C:lamellipodium"/>
    <property type="evidence" value="ECO:0007669"/>
    <property type="project" value="UniProtKB-SubCell"/>
</dbReference>
<evidence type="ECO:0000256" key="6">
    <source>
        <dbReference type="ARBA" id="ARBA00022475"/>
    </source>
</evidence>
<dbReference type="Pfam" id="PF07974">
    <property type="entry name" value="EGF_2"/>
    <property type="match status" value="1"/>
</dbReference>
<evidence type="ECO:0000256" key="4">
    <source>
        <dbReference type="ARBA" id="ARBA00004510"/>
    </source>
</evidence>
<dbReference type="InterPro" id="IPR002369">
    <property type="entry name" value="Integrin_bsu_VWA"/>
</dbReference>
<dbReference type="GO" id="GO:0001968">
    <property type="term" value="F:fibronectin binding"/>
    <property type="evidence" value="ECO:0007669"/>
    <property type="project" value="TreeGrafter"/>
</dbReference>
<dbReference type="FunFam" id="1.20.5.100:FF:000002">
    <property type="entry name" value="Integrin beta"/>
    <property type="match status" value="1"/>
</dbReference>
<dbReference type="SUPFAM" id="SSF69687">
    <property type="entry name" value="Integrin beta tail domain"/>
    <property type="match status" value="1"/>
</dbReference>
<keyword evidence="14" id="KW-0106">Calcium</keyword>
<evidence type="ECO:0000259" key="30">
    <source>
        <dbReference type="SMART" id="SM00423"/>
    </source>
</evidence>
<evidence type="ECO:0000256" key="1">
    <source>
        <dbReference type="ARBA" id="ARBA00004199"/>
    </source>
</evidence>
<dbReference type="InterPro" id="IPR013111">
    <property type="entry name" value="EGF_extracell"/>
</dbReference>
<evidence type="ECO:0000256" key="11">
    <source>
        <dbReference type="ARBA" id="ARBA00022723"/>
    </source>
</evidence>
<dbReference type="FunFam" id="2.10.25.10:FF:000076">
    <property type="entry name" value="Integrin beta"/>
    <property type="match status" value="1"/>
</dbReference>
<keyword evidence="13" id="KW-0677">Repeat</keyword>
<dbReference type="Gene3D" id="3.30.1680.10">
    <property type="entry name" value="ligand-binding face of the semaphorins, domain 2"/>
    <property type="match status" value="1"/>
</dbReference>
<dbReference type="SMART" id="SM00187">
    <property type="entry name" value="INB"/>
    <property type="match status" value="1"/>
</dbReference>
<dbReference type="InterPro" id="IPR057073">
    <property type="entry name" value="EGF_integrin_2"/>
</dbReference>
<keyword evidence="16 26" id="KW-0130">Cell adhesion</keyword>
<keyword evidence="18 27" id="KW-1133">Transmembrane helix</keyword>
<keyword evidence="6" id="KW-1003">Cell membrane</keyword>
<gene>
    <name evidence="33" type="primary">LOC118287038</name>
</gene>
<dbReference type="SMART" id="SM01241">
    <property type="entry name" value="Integrin_b_cyt"/>
    <property type="match status" value="1"/>
</dbReference>
<dbReference type="InterPro" id="IPR032695">
    <property type="entry name" value="Integrin_dom_sf"/>
</dbReference>
<dbReference type="FunFam" id="2.10.25.10:FF:000075">
    <property type="entry name" value="Integrin beta"/>
    <property type="match status" value="1"/>
</dbReference>
<feature type="disulfide bond" evidence="25">
    <location>
        <begin position="403"/>
        <end position="415"/>
    </location>
</feature>
<dbReference type="PANTHER" id="PTHR10082">
    <property type="entry name" value="INTEGRIN BETA SUBUNIT"/>
    <property type="match status" value="1"/>
</dbReference>
<dbReference type="FunFam" id="2.10.25.10:FF:000043">
    <property type="entry name" value="Integrin beta"/>
    <property type="match status" value="1"/>
</dbReference>
<dbReference type="GO" id="GO:0007160">
    <property type="term" value="P:cell-matrix adhesion"/>
    <property type="evidence" value="ECO:0007669"/>
    <property type="project" value="TreeGrafter"/>
</dbReference>
<dbReference type="GeneTree" id="ENSGT01150000286919"/>
<dbReference type="FunFam" id="3.30.1680.10:FF:000002">
    <property type="entry name" value="Integrin beta"/>
    <property type="match status" value="1"/>
</dbReference>
<evidence type="ECO:0000256" key="5">
    <source>
        <dbReference type="ARBA" id="ARBA00007449"/>
    </source>
</evidence>
<evidence type="ECO:0000259" key="31">
    <source>
        <dbReference type="SMART" id="SM01241"/>
    </source>
</evidence>
<evidence type="ECO:0000256" key="18">
    <source>
        <dbReference type="ARBA" id="ARBA00022989"/>
    </source>
</evidence>
<evidence type="ECO:0000256" key="22">
    <source>
        <dbReference type="ARBA" id="ARBA00023170"/>
    </source>
</evidence>
<feature type="domain" description="PSI" evidence="30">
    <location>
        <begin position="23"/>
        <end position="72"/>
    </location>
</feature>
<dbReference type="Pfam" id="PF00362">
    <property type="entry name" value="Integrin_beta"/>
    <property type="match status" value="1"/>
</dbReference>
<feature type="disulfide bond" evidence="25">
    <location>
        <begin position="412"/>
        <end position="455"/>
    </location>
</feature>
<dbReference type="GO" id="GO:0042470">
    <property type="term" value="C:melanosome"/>
    <property type="evidence" value="ECO:0007669"/>
    <property type="project" value="UniProtKB-SubCell"/>
</dbReference>
<evidence type="ECO:0000256" key="27">
    <source>
        <dbReference type="SAM" id="Phobius"/>
    </source>
</evidence>
<feature type="disulfide bond" evidence="25">
    <location>
        <begin position="548"/>
        <end position="558"/>
    </location>
</feature>
<feature type="disulfide bond" evidence="25">
    <location>
        <begin position="502"/>
        <end position="507"/>
    </location>
</feature>
<dbReference type="PANTHER" id="PTHR10082:SF25">
    <property type="entry name" value="INTEGRIN BETA-3"/>
    <property type="match status" value="1"/>
</dbReference>
<feature type="signal peptide" evidence="28">
    <location>
        <begin position="1"/>
        <end position="28"/>
    </location>
</feature>
<keyword evidence="23" id="KW-0325">Glycoprotein</keyword>
<keyword evidence="12 28" id="KW-0732">Signal</keyword>
<feature type="disulfide bond" evidence="25">
    <location>
        <begin position="463"/>
        <end position="496"/>
    </location>
</feature>
<evidence type="ECO:0000256" key="25">
    <source>
        <dbReference type="PIRSR" id="PIRSR002512-1"/>
    </source>
</evidence>
<feature type="disulfide bond" evidence="25">
    <location>
        <begin position="461"/>
        <end position="466"/>
    </location>
</feature>
<feature type="disulfide bond" evidence="25">
    <location>
        <begin position="541"/>
        <end position="546"/>
    </location>
</feature>
<evidence type="ECO:0000256" key="12">
    <source>
        <dbReference type="ARBA" id="ARBA00022729"/>
    </source>
</evidence>
<keyword evidence="24" id="KW-0966">Cell projection</keyword>
<keyword evidence="7" id="KW-0245">EGF-like domain</keyword>
<dbReference type="Gene3D" id="1.20.5.100">
    <property type="entry name" value="Cytochrome c1, transmembrane anchor, C-terminal"/>
    <property type="match status" value="1"/>
</dbReference>
<dbReference type="InterPro" id="IPR016201">
    <property type="entry name" value="PSI"/>
</dbReference>
<feature type="disulfide bond" evidence="25">
    <location>
        <begin position="417"/>
        <end position="426"/>
    </location>
</feature>
<feature type="disulfide bond" evidence="25">
    <location>
        <begin position="561"/>
        <end position="564"/>
    </location>
</feature>
<feature type="domain" description="Integrin beta subunit VWA" evidence="29">
    <location>
        <begin position="31"/>
        <end position="390"/>
    </location>
</feature>
<dbReference type="SUPFAM" id="SSF53300">
    <property type="entry name" value="vWA-like"/>
    <property type="match status" value="1"/>
</dbReference>
<dbReference type="Proteomes" id="UP000694558">
    <property type="component" value="Chromosome 18"/>
</dbReference>
<sequence>MGRTLSMSSWKKSIFLLVPASNVCTSRGASTCKQCLAVHPSCAWCLQEDFGQGVASSSRCDLKSNLVAAGCALSAVESPTSKMQVIEDRPLSNKAAGATQDVTQIKPQRLHITLRPDDAKRFTVKVRQVEDYPVDLYYLMDLSYSMNDDLFRLRTLGKGLAEAMNRTTSNLRMGFGAFVDKPISPYMYISPKEAVKNPCYSINTTCLPQFGYKHVLSLTEEVGRFTEEVKKQMVSRNRDAPEGGFDAIIQAAVCKEQIGWRAGASHLLIFTSDAKTHVALDGRLAGIVRPNDGQCHLNSDNIYSMSTTMDYPSLALITEKMSENNINLIFAVTNPVVRLYQVRSSAVHTVSFSVEARARGCPKQKKKTFIIKPVGFKDSLSITVTFECDCKCQAKAQPNSPKCNHGNGTFECGICLCHPGRLGPHCECAEGDYSPTEQDRCSGPTGSGGPHSAVCSGRGDCVCGQCVCHSSDFGKVWGKLCECDDFNCLRYKGELCSGHGVCNCGFCQCAPDWQGENCNCSRRTDTCMSHLGLLCSGRGQCVCGACECTQPGAYGATCDKCPTCPDACTMKKECVECKHFKRGRLFDDNTCSRICKDEIVLGKGYEIRLPLVWLASRRLLCVYVAFIFTSSHFRPDCPKGPDILVLLLSVAGAILFLGLAALLIWKLLVTIHDRREFARFEEERARAKWDTGHNPLYKGATSTFTNITYRGKD</sequence>
<dbReference type="InterPro" id="IPR057243">
    <property type="entry name" value="Integrin_I-EGF_CS"/>
</dbReference>
<feature type="disulfide bond" evidence="25">
    <location>
        <begin position="504"/>
        <end position="535"/>
    </location>
</feature>
<dbReference type="Gene3D" id="2.60.40.1510">
    <property type="entry name" value="ntegrin, alpha v. Chain A, domain 3"/>
    <property type="match status" value="2"/>
</dbReference>
<evidence type="ECO:0000256" key="9">
    <source>
        <dbReference type="ARBA" id="ARBA00022553"/>
    </source>
</evidence>
<keyword evidence="15" id="KW-0460">Magnesium</keyword>
<feature type="disulfide bond" evidence="25">
    <location>
        <begin position="468"/>
        <end position="481"/>
    </location>
</feature>
<dbReference type="GO" id="GO:0070527">
    <property type="term" value="P:platelet aggregation"/>
    <property type="evidence" value="ECO:0007669"/>
    <property type="project" value="TreeGrafter"/>
</dbReference>
<dbReference type="SMART" id="SM01242">
    <property type="entry name" value="Integrin_B_tail"/>
    <property type="match status" value="1"/>
</dbReference>
<dbReference type="GO" id="GO:0033627">
    <property type="term" value="P:cell adhesion mediated by integrin"/>
    <property type="evidence" value="ECO:0007669"/>
    <property type="project" value="TreeGrafter"/>
</dbReference>
<dbReference type="InterPro" id="IPR036465">
    <property type="entry name" value="vWFA_dom_sf"/>
</dbReference>
<keyword evidence="8" id="KW-0517">Myogenesis</keyword>
<evidence type="ECO:0000256" key="8">
    <source>
        <dbReference type="ARBA" id="ARBA00022541"/>
    </source>
</evidence>
<feature type="disulfide bond" evidence="25">
    <location>
        <begin position="483"/>
        <end position="488"/>
    </location>
</feature>
<dbReference type="InterPro" id="IPR015812">
    <property type="entry name" value="Integrin_bsu"/>
</dbReference>
<dbReference type="PIRSF" id="PIRSF002512">
    <property type="entry name" value="Integrin_B"/>
    <property type="match status" value="1"/>
</dbReference>
<dbReference type="GO" id="GO:0070051">
    <property type="term" value="F:fibrinogen binding"/>
    <property type="evidence" value="ECO:0007669"/>
    <property type="project" value="TreeGrafter"/>
</dbReference>
<dbReference type="GO" id="GO:0007229">
    <property type="term" value="P:integrin-mediated signaling pathway"/>
    <property type="evidence" value="ECO:0007669"/>
    <property type="project" value="UniProtKB-KW"/>
</dbReference>
<proteinExistence type="inferred from homology"/>
<evidence type="ECO:0000256" key="19">
    <source>
        <dbReference type="ARBA" id="ARBA00023037"/>
    </source>
</evidence>
<evidence type="ECO:0000256" key="26">
    <source>
        <dbReference type="RuleBase" id="RU000633"/>
    </source>
</evidence>
<feature type="disulfide bond" evidence="25">
    <location>
        <begin position="574"/>
        <end position="637"/>
    </location>
</feature>
<keyword evidence="19 26" id="KW-0401">Integrin</keyword>